<proteinExistence type="predicted"/>
<dbReference type="RefSeq" id="WP_267656309.1">
    <property type="nucleotide sequence ID" value="NZ_JAOVZR010000001.1"/>
</dbReference>
<evidence type="ECO:0000313" key="1">
    <source>
        <dbReference type="EMBL" id="MCY0147211.1"/>
    </source>
</evidence>
<dbReference type="EMBL" id="JAOVZR010000001">
    <property type="protein sequence ID" value="MCY0147211.1"/>
    <property type="molecule type" value="Genomic_DNA"/>
</dbReference>
<accession>A0ABT3Z664</accession>
<protein>
    <submittedName>
        <fullName evidence="1">Uncharacterized protein</fullName>
    </submittedName>
</protein>
<gene>
    <name evidence="1" type="ORF">OEG84_05655</name>
</gene>
<evidence type="ECO:0000313" key="2">
    <source>
        <dbReference type="Proteomes" id="UP001073227"/>
    </source>
</evidence>
<comment type="caution">
    <text evidence="1">The sequence shown here is derived from an EMBL/GenBank/DDBJ whole genome shotgun (WGS) entry which is preliminary data.</text>
</comment>
<dbReference type="Proteomes" id="UP001073227">
    <property type="component" value="Unassembled WGS sequence"/>
</dbReference>
<name>A0ABT3Z664_9HYPH</name>
<reference evidence="1" key="1">
    <citation type="submission" date="2022-10" db="EMBL/GenBank/DDBJ databases">
        <title>Hoeflea sp. G2-23, isolated from marine algae.</title>
        <authorList>
            <person name="Kristyanto S."/>
            <person name="Kim J.M."/>
            <person name="Jeon C.O."/>
        </authorList>
    </citation>
    <scope>NUCLEOTIDE SEQUENCE</scope>
    <source>
        <strain evidence="1">G2-23</strain>
    </source>
</reference>
<organism evidence="1 2">
    <name type="scientific">Hoeflea algicola</name>
    <dbReference type="NCBI Taxonomy" id="2983763"/>
    <lineage>
        <taxon>Bacteria</taxon>
        <taxon>Pseudomonadati</taxon>
        <taxon>Pseudomonadota</taxon>
        <taxon>Alphaproteobacteria</taxon>
        <taxon>Hyphomicrobiales</taxon>
        <taxon>Rhizobiaceae</taxon>
        <taxon>Hoeflea</taxon>
    </lineage>
</organism>
<keyword evidence="2" id="KW-1185">Reference proteome</keyword>
<sequence length="56" mass="6003">MTMYMVGMIRNRITNAANGASPSQCNGSLLLSGGRGRLEVSDKDWDVIKPCSKSGK</sequence>